<reference evidence="2" key="1">
    <citation type="submission" date="2016-06" db="EMBL/GenBank/DDBJ databases">
        <title>Draft genome sequence of Desulfoplanes formicivorans strain Pf12B.</title>
        <authorList>
            <person name="Watanabe M."/>
            <person name="Kojima H."/>
            <person name="Fukui M."/>
        </authorList>
    </citation>
    <scope>NUCLEOTIDE SEQUENCE [LARGE SCALE GENOMIC DNA]</scope>
    <source>
        <strain evidence="2">Pf12B</strain>
    </source>
</reference>
<dbReference type="Pfam" id="PF05069">
    <property type="entry name" value="Phage_tail_S"/>
    <property type="match status" value="1"/>
</dbReference>
<gene>
    <name evidence="1" type="ORF">DPF_0843</name>
</gene>
<keyword evidence="2" id="KW-1185">Reference proteome</keyword>
<evidence type="ECO:0008006" key="3">
    <source>
        <dbReference type="Google" id="ProtNLM"/>
    </source>
</evidence>
<accession>A0A194AG10</accession>
<name>A0A194AG10_9BACT</name>
<dbReference type="AlphaFoldDB" id="A0A194AG10"/>
<dbReference type="InterPro" id="IPR006522">
    <property type="entry name" value="Phage_virion_morphogenesis"/>
</dbReference>
<protein>
    <recommendedName>
        <fullName evidence="3">Phage virion morphogenesis protein</fullName>
    </recommendedName>
</protein>
<dbReference type="EMBL" id="BDFE01000009">
    <property type="protein sequence ID" value="GAU08140.1"/>
    <property type="molecule type" value="Genomic_DNA"/>
</dbReference>
<proteinExistence type="predicted"/>
<evidence type="ECO:0000313" key="2">
    <source>
        <dbReference type="Proteomes" id="UP000095200"/>
    </source>
</evidence>
<dbReference type="NCBIfam" id="TIGR01635">
    <property type="entry name" value="tail_comp_S"/>
    <property type="match status" value="1"/>
</dbReference>
<dbReference type="Proteomes" id="UP000095200">
    <property type="component" value="Unassembled WGS sequence"/>
</dbReference>
<comment type="caution">
    <text evidence="1">The sequence shown here is derived from an EMBL/GenBank/DDBJ whole genome shotgun (WGS) entry which is preliminary data.</text>
</comment>
<sequence>MPGVSIDVDTSQVQAMLGELLAKMGDLTPVMREIGEIVVTQSAEAFEQGGLPGHKWPESARVKASGGQTLVDTARLRNSITARASGNKVETGTNVVYAAIHQFGGKTKPRTIRPRTKKALVWPGASHPVTSVRHPGSKIPARPFLPDEDSLDWNEISNALTRYLV</sequence>
<evidence type="ECO:0000313" key="1">
    <source>
        <dbReference type="EMBL" id="GAU08140.1"/>
    </source>
</evidence>
<dbReference type="RefSeq" id="WP_069857633.1">
    <property type="nucleotide sequence ID" value="NZ_BDFE01000009.1"/>
</dbReference>
<dbReference type="STRING" id="1592317.DPF_0843"/>
<organism evidence="1 2">
    <name type="scientific">Desulfoplanes formicivorans</name>
    <dbReference type="NCBI Taxonomy" id="1592317"/>
    <lineage>
        <taxon>Bacteria</taxon>
        <taxon>Pseudomonadati</taxon>
        <taxon>Thermodesulfobacteriota</taxon>
        <taxon>Desulfovibrionia</taxon>
        <taxon>Desulfovibrionales</taxon>
        <taxon>Desulfoplanaceae</taxon>
        <taxon>Desulfoplanes</taxon>
    </lineage>
</organism>